<evidence type="ECO:0000313" key="3">
    <source>
        <dbReference type="Proteomes" id="UP000539265"/>
    </source>
</evidence>
<proteinExistence type="predicted"/>
<gene>
    <name evidence="2" type="ORF">FHS11_003471</name>
</gene>
<sequence>MPRVCNLWLCIAAVFNRQRNAVWGVRPADITPPHGGESTHPVIAPLDLPSLPQAAKRAKKKNKTSTPSLRPAVERVDQRSVVGVSPPADITAPA</sequence>
<dbReference type="RefSeq" id="WP_096355656.1">
    <property type="nucleotide sequence ID" value="NZ_AP017313.1"/>
</dbReference>
<dbReference type="AlphaFoldDB" id="A0A839SIC4"/>
<evidence type="ECO:0000256" key="1">
    <source>
        <dbReference type="SAM" id="MobiDB-lite"/>
    </source>
</evidence>
<feature type="region of interest" description="Disordered" evidence="1">
    <location>
        <begin position="53"/>
        <end position="94"/>
    </location>
</feature>
<dbReference type="Proteomes" id="UP000539265">
    <property type="component" value="Unassembled WGS sequence"/>
</dbReference>
<accession>A0A839SIC4</accession>
<evidence type="ECO:0000313" key="2">
    <source>
        <dbReference type="EMBL" id="MBB3057043.1"/>
    </source>
</evidence>
<protein>
    <submittedName>
        <fullName evidence="2">Uncharacterized protein</fullName>
    </submittedName>
</protein>
<comment type="caution">
    <text evidence="2">The sequence shown here is derived from an EMBL/GenBank/DDBJ whole genome shotgun (WGS) entry which is preliminary data.</text>
</comment>
<reference evidence="2" key="1">
    <citation type="submission" date="2020-08" db="EMBL/GenBank/DDBJ databases">
        <title>Genomic Encyclopedia of Type Strains, Phase III (KMG-III): the genomes of soil and plant-associated and newly described type strains.</title>
        <authorList>
            <person name="Whitman W."/>
        </authorList>
    </citation>
    <scope>NUCLEOTIDE SEQUENCE [LARGE SCALE GENOMIC DNA]</scope>
    <source>
        <strain evidence="2">CECT 8628</strain>
    </source>
</reference>
<dbReference type="EMBL" id="JACHWX010000011">
    <property type="protein sequence ID" value="MBB3057043.1"/>
    <property type="molecule type" value="Genomic_DNA"/>
</dbReference>
<organism evidence="2 3">
    <name type="scientific">Mucilaginibacter gotjawali</name>
    <dbReference type="NCBI Taxonomy" id="1550579"/>
    <lineage>
        <taxon>Bacteria</taxon>
        <taxon>Pseudomonadati</taxon>
        <taxon>Bacteroidota</taxon>
        <taxon>Sphingobacteriia</taxon>
        <taxon>Sphingobacteriales</taxon>
        <taxon>Sphingobacteriaceae</taxon>
        <taxon>Mucilaginibacter</taxon>
    </lineage>
</organism>
<keyword evidence="3" id="KW-1185">Reference proteome</keyword>
<name>A0A839SIC4_9SPHI</name>